<dbReference type="OrthoDB" id="10004641at2759"/>
<feature type="domain" description="C2H2-type" evidence="12">
    <location>
        <begin position="177"/>
        <end position="205"/>
    </location>
</feature>
<feature type="domain" description="C2H2-type" evidence="12">
    <location>
        <begin position="483"/>
        <end position="511"/>
    </location>
</feature>
<feature type="compositionally biased region" description="Pro residues" evidence="11">
    <location>
        <begin position="238"/>
        <end position="256"/>
    </location>
</feature>
<evidence type="ECO:0000256" key="6">
    <source>
        <dbReference type="ARBA" id="ARBA00023125"/>
    </source>
</evidence>
<keyword evidence="2 10" id="KW-0479">Metal-binding</keyword>
<evidence type="ECO:0000256" key="8">
    <source>
        <dbReference type="ARBA" id="ARBA00037948"/>
    </source>
</evidence>
<dbReference type="SMART" id="SM00868">
    <property type="entry name" value="zf-AD"/>
    <property type="match status" value="1"/>
</dbReference>
<feature type="binding site" evidence="10">
    <location>
        <position position="69"/>
    </location>
    <ligand>
        <name>Zn(2+)</name>
        <dbReference type="ChEBI" id="CHEBI:29105"/>
    </ligand>
</feature>
<dbReference type="SUPFAM" id="SSF57716">
    <property type="entry name" value="Glucocorticoid receptor-like (DNA-binding domain)"/>
    <property type="match status" value="1"/>
</dbReference>
<evidence type="ECO:0000256" key="7">
    <source>
        <dbReference type="ARBA" id="ARBA00023242"/>
    </source>
</evidence>
<reference evidence="14 15" key="1">
    <citation type="journal article" date="2007" name="Nature">
        <title>Evolution of genes and genomes on the Drosophila phylogeny.</title>
        <authorList>
            <consortium name="Drosophila 12 Genomes Consortium"/>
            <person name="Clark A.G."/>
            <person name="Eisen M.B."/>
            <person name="Smith D.R."/>
            <person name="Bergman C.M."/>
            <person name="Oliver B."/>
            <person name="Markow T.A."/>
            <person name="Kaufman T.C."/>
            <person name="Kellis M."/>
            <person name="Gelbart W."/>
            <person name="Iyer V.N."/>
            <person name="Pollard D.A."/>
            <person name="Sackton T.B."/>
            <person name="Larracuente A.M."/>
            <person name="Singh N.D."/>
            <person name="Abad J.P."/>
            <person name="Abt D.N."/>
            <person name="Adryan B."/>
            <person name="Aguade M."/>
            <person name="Akashi H."/>
            <person name="Anderson W.W."/>
            <person name="Aquadro C.F."/>
            <person name="Ardell D.H."/>
            <person name="Arguello R."/>
            <person name="Artieri C.G."/>
            <person name="Barbash D.A."/>
            <person name="Barker D."/>
            <person name="Barsanti P."/>
            <person name="Batterham P."/>
            <person name="Batzoglou S."/>
            <person name="Begun D."/>
            <person name="Bhutkar A."/>
            <person name="Blanco E."/>
            <person name="Bosak S.A."/>
            <person name="Bradley R.K."/>
            <person name="Brand A.D."/>
            <person name="Brent M.R."/>
            <person name="Brooks A.N."/>
            <person name="Brown R.H."/>
            <person name="Butlin R.K."/>
            <person name="Caggese C."/>
            <person name="Calvi B.R."/>
            <person name="Bernardo de Carvalho A."/>
            <person name="Caspi A."/>
            <person name="Castrezana S."/>
            <person name="Celniker S.E."/>
            <person name="Chang J.L."/>
            <person name="Chapple C."/>
            <person name="Chatterji S."/>
            <person name="Chinwalla A."/>
            <person name="Civetta A."/>
            <person name="Clifton S.W."/>
            <person name="Comeron J.M."/>
            <person name="Costello J.C."/>
            <person name="Coyne J.A."/>
            <person name="Daub J."/>
            <person name="David R.G."/>
            <person name="Delcher A.L."/>
            <person name="Delehaunty K."/>
            <person name="Do C.B."/>
            <person name="Ebling H."/>
            <person name="Edwards K."/>
            <person name="Eickbush T."/>
            <person name="Evans J.D."/>
            <person name="Filipski A."/>
            <person name="Findeiss S."/>
            <person name="Freyhult E."/>
            <person name="Fulton L."/>
            <person name="Fulton R."/>
            <person name="Garcia A.C."/>
            <person name="Gardiner A."/>
            <person name="Garfield D.A."/>
            <person name="Garvin B.E."/>
            <person name="Gibson G."/>
            <person name="Gilbert D."/>
            <person name="Gnerre S."/>
            <person name="Godfrey J."/>
            <person name="Good R."/>
            <person name="Gotea V."/>
            <person name="Gravely B."/>
            <person name="Greenberg A.J."/>
            <person name="Griffiths-Jones S."/>
            <person name="Gross S."/>
            <person name="Guigo R."/>
            <person name="Gustafson E.A."/>
            <person name="Haerty W."/>
            <person name="Hahn M.W."/>
            <person name="Halligan D.L."/>
            <person name="Halpern A.L."/>
            <person name="Halter G.M."/>
            <person name="Han M.V."/>
            <person name="Heger A."/>
            <person name="Hillier L."/>
            <person name="Hinrichs A.S."/>
            <person name="Holmes I."/>
            <person name="Hoskins R.A."/>
            <person name="Hubisz M.J."/>
            <person name="Hultmark D."/>
            <person name="Huntley M.A."/>
            <person name="Jaffe D.B."/>
            <person name="Jagadeeshan S."/>
            <person name="Jeck W.R."/>
            <person name="Johnson J."/>
            <person name="Jones C.D."/>
            <person name="Jordan W.C."/>
            <person name="Karpen G.H."/>
            <person name="Kataoka E."/>
            <person name="Keightley P.D."/>
            <person name="Kheradpour P."/>
            <person name="Kirkness E.F."/>
            <person name="Koerich L.B."/>
            <person name="Kristiansen K."/>
            <person name="Kudrna D."/>
            <person name="Kulathinal R.J."/>
            <person name="Kumar S."/>
            <person name="Kwok R."/>
            <person name="Lander E."/>
            <person name="Langley C.H."/>
            <person name="Lapoint R."/>
            <person name="Lazzaro B.P."/>
            <person name="Lee S.J."/>
            <person name="Levesque L."/>
            <person name="Li R."/>
            <person name="Lin C.F."/>
            <person name="Lin M.F."/>
            <person name="Lindblad-Toh K."/>
            <person name="Llopart A."/>
            <person name="Long M."/>
            <person name="Low L."/>
            <person name="Lozovsky E."/>
            <person name="Lu J."/>
            <person name="Luo M."/>
            <person name="Machado C.A."/>
            <person name="Makalowski W."/>
            <person name="Marzo M."/>
            <person name="Matsuda M."/>
            <person name="Matzkin L."/>
            <person name="McAllister B."/>
            <person name="McBride C.S."/>
            <person name="McKernan B."/>
            <person name="McKernan K."/>
            <person name="Mendez-Lago M."/>
            <person name="Minx P."/>
            <person name="Mollenhauer M.U."/>
            <person name="Montooth K."/>
            <person name="Mount S.M."/>
            <person name="Mu X."/>
            <person name="Myers E."/>
            <person name="Negre B."/>
            <person name="Newfeld S."/>
            <person name="Nielsen R."/>
            <person name="Noor M.A."/>
            <person name="O'Grady P."/>
            <person name="Pachter L."/>
            <person name="Papaceit M."/>
            <person name="Parisi M.J."/>
            <person name="Parisi M."/>
            <person name="Parts L."/>
            <person name="Pedersen J.S."/>
            <person name="Pesole G."/>
            <person name="Phillippy A.M."/>
            <person name="Ponting C.P."/>
            <person name="Pop M."/>
            <person name="Porcelli D."/>
            <person name="Powell J.R."/>
            <person name="Prohaska S."/>
            <person name="Pruitt K."/>
            <person name="Puig M."/>
            <person name="Quesneville H."/>
            <person name="Ram K.R."/>
            <person name="Rand D."/>
            <person name="Rasmussen M.D."/>
            <person name="Reed L.K."/>
            <person name="Reenan R."/>
            <person name="Reily A."/>
            <person name="Remington K.A."/>
            <person name="Rieger T.T."/>
            <person name="Ritchie M.G."/>
            <person name="Robin C."/>
            <person name="Rogers Y.H."/>
            <person name="Rohde C."/>
            <person name="Rozas J."/>
            <person name="Rubenfield M.J."/>
            <person name="Ruiz A."/>
            <person name="Russo S."/>
            <person name="Salzberg S.L."/>
            <person name="Sanchez-Gracia A."/>
            <person name="Saranga D.J."/>
            <person name="Sato H."/>
            <person name="Schaeffer S.W."/>
            <person name="Schatz M.C."/>
            <person name="Schlenke T."/>
            <person name="Schwartz R."/>
            <person name="Segarra C."/>
            <person name="Singh R.S."/>
            <person name="Sirot L."/>
            <person name="Sirota M."/>
            <person name="Sisneros N.B."/>
            <person name="Smith C.D."/>
            <person name="Smith T.F."/>
            <person name="Spieth J."/>
            <person name="Stage D.E."/>
            <person name="Stark A."/>
            <person name="Stephan W."/>
            <person name="Strausberg R.L."/>
            <person name="Strempel S."/>
            <person name="Sturgill D."/>
            <person name="Sutton G."/>
            <person name="Sutton G.G."/>
            <person name="Tao W."/>
            <person name="Teichmann S."/>
            <person name="Tobari Y.N."/>
            <person name="Tomimura Y."/>
            <person name="Tsolas J.M."/>
            <person name="Valente V.L."/>
            <person name="Venter E."/>
            <person name="Venter J.C."/>
            <person name="Vicario S."/>
            <person name="Vieira F.G."/>
            <person name="Vilella A.J."/>
            <person name="Villasante A."/>
            <person name="Walenz B."/>
            <person name="Wang J."/>
            <person name="Wasserman M."/>
            <person name="Watts T."/>
            <person name="Wilson D."/>
            <person name="Wilson R.K."/>
            <person name="Wing R.A."/>
            <person name="Wolfner M.F."/>
            <person name="Wong A."/>
            <person name="Wong G.K."/>
            <person name="Wu C.I."/>
            <person name="Wu G."/>
            <person name="Yamamoto D."/>
            <person name="Yang H.P."/>
            <person name="Yang S.P."/>
            <person name="Yorke J.A."/>
            <person name="Yoshida K."/>
            <person name="Zdobnov E."/>
            <person name="Zhang P."/>
            <person name="Zhang Y."/>
            <person name="Zimin A.V."/>
            <person name="Baldwin J."/>
            <person name="Abdouelleil A."/>
            <person name="Abdulkadir J."/>
            <person name="Abebe A."/>
            <person name="Abera B."/>
            <person name="Abreu J."/>
            <person name="Acer S.C."/>
            <person name="Aftuck L."/>
            <person name="Alexander A."/>
            <person name="An P."/>
            <person name="Anderson E."/>
            <person name="Anderson S."/>
            <person name="Arachi H."/>
            <person name="Azer M."/>
            <person name="Bachantsang P."/>
            <person name="Barry A."/>
            <person name="Bayul T."/>
            <person name="Berlin A."/>
            <person name="Bessette D."/>
            <person name="Bloom T."/>
            <person name="Blye J."/>
            <person name="Boguslavskiy L."/>
            <person name="Bonnet C."/>
            <person name="Boukhgalter B."/>
            <person name="Bourzgui I."/>
            <person name="Brown A."/>
            <person name="Cahill P."/>
            <person name="Channer S."/>
            <person name="Cheshatsang Y."/>
            <person name="Chuda L."/>
            <person name="Citroen M."/>
            <person name="Collymore A."/>
            <person name="Cooke P."/>
            <person name="Costello M."/>
            <person name="D'Aco K."/>
            <person name="Daza R."/>
            <person name="De Haan G."/>
            <person name="DeGray S."/>
            <person name="DeMaso C."/>
            <person name="Dhargay N."/>
            <person name="Dooley K."/>
            <person name="Dooley E."/>
            <person name="Doricent M."/>
            <person name="Dorje P."/>
            <person name="Dorjee K."/>
            <person name="Dupes A."/>
            <person name="Elong R."/>
            <person name="Falk J."/>
            <person name="Farina A."/>
            <person name="Faro S."/>
            <person name="Ferguson D."/>
            <person name="Fisher S."/>
            <person name="Foley C.D."/>
            <person name="Franke A."/>
            <person name="Friedrich D."/>
            <person name="Gadbois L."/>
            <person name="Gearin G."/>
            <person name="Gearin C.R."/>
            <person name="Giannoukos G."/>
            <person name="Goode T."/>
            <person name="Graham J."/>
            <person name="Grandbois E."/>
            <person name="Grewal S."/>
            <person name="Gyaltsen K."/>
            <person name="Hafez N."/>
            <person name="Hagos B."/>
            <person name="Hall J."/>
            <person name="Henson C."/>
            <person name="Hollinger A."/>
            <person name="Honan T."/>
            <person name="Huard M.D."/>
            <person name="Hughes L."/>
            <person name="Hurhula B."/>
            <person name="Husby M.E."/>
            <person name="Kamat A."/>
            <person name="Kanga B."/>
            <person name="Kashin S."/>
            <person name="Khazanovich D."/>
            <person name="Kisner P."/>
            <person name="Lance K."/>
            <person name="Lara M."/>
            <person name="Lee W."/>
            <person name="Lennon N."/>
            <person name="Letendre F."/>
            <person name="LeVine R."/>
            <person name="Lipovsky A."/>
            <person name="Liu X."/>
            <person name="Liu J."/>
            <person name="Liu S."/>
            <person name="Lokyitsang T."/>
            <person name="Lokyitsang Y."/>
            <person name="Lubonja R."/>
            <person name="Lui A."/>
            <person name="MacDonald P."/>
            <person name="Magnisalis V."/>
            <person name="Maru K."/>
            <person name="Matthews C."/>
            <person name="McCusker W."/>
            <person name="McDonough S."/>
            <person name="Mehta T."/>
            <person name="Meldrim J."/>
            <person name="Meneus L."/>
            <person name="Mihai O."/>
            <person name="Mihalev A."/>
            <person name="Mihova T."/>
            <person name="Mittelman R."/>
            <person name="Mlenga V."/>
            <person name="Montmayeur A."/>
            <person name="Mulrain L."/>
            <person name="Navidi A."/>
            <person name="Naylor J."/>
            <person name="Negash T."/>
            <person name="Nguyen T."/>
            <person name="Nguyen N."/>
            <person name="Nicol R."/>
            <person name="Norbu C."/>
            <person name="Norbu N."/>
            <person name="Novod N."/>
            <person name="O'Neill B."/>
            <person name="Osman S."/>
            <person name="Markiewicz E."/>
            <person name="Oyono O.L."/>
            <person name="Patti C."/>
            <person name="Phunkhang P."/>
            <person name="Pierre F."/>
            <person name="Priest M."/>
            <person name="Raghuraman S."/>
            <person name="Rege F."/>
            <person name="Reyes R."/>
            <person name="Rise C."/>
            <person name="Rogov P."/>
            <person name="Ross K."/>
            <person name="Ryan E."/>
            <person name="Settipalli S."/>
            <person name="Shea T."/>
            <person name="Sherpa N."/>
            <person name="Shi L."/>
            <person name="Shih D."/>
            <person name="Sparrow T."/>
            <person name="Spaulding J."/>
            <person name="Stalker J."/>
            <person name="Stange-Thomann N."/>
            <person name="Stavropoulos S."/>
            <person name="Stone C."/>
            <person name="Strader C."/>
            <person name="Tesfaye S."/>
            <person name="Thomson T."/>
            <person name="Thoulutsang Y."/>
            <person name="Thoulutsang D."/>
            <person name="Topham K."/>
            <person name="Topping I."/>
            <person name="Tsamla T."/>
            <person name="Vassiliev H."/>
            <person name="Vo A."/>
            <person name="Wangchuk T."/>
            <person name="Wangdi T."/>
            <person name="Weiand M."/>
            <person name="Wilkinson J."/>
            <person name="Wilson A."/>
            <person name="Yadav S."/>
            <person name="Young G."/>
            <person name="Yu Q."/>
            <person name="Zembek L."/>
            <person name="Zhong D."/>
            <person name="Zimmer A."/>
            <person name="Zwirko Z."/>
            <person name="Jaffe D.B."/>
            <person name="Alvarez P."/>
            <person name="Brockman W."/>
            <person name="Butler J."/>
            <person name="Chin C."/>
            <person name="Gnerre S."/>
            <person name="Grabherr M."/>
            <person name="Kleber M."/>
            <person name="Mauceli E."/>
            <person name="MacCallum I."/>
        </authorList>
    </citation>
    <scope>NUCLEOTIDE SEQUENCE [LARGE SCALE GENOMIC DNA]</scope>
    <source>
        <strain evidence="15">MSH-3 / Tucson 14011-0111.49</strain>
    </source>
</reference>
<dbReference type="PROSITE" id="PS51915">
    <property type="entry name" value="ZAD"/>
    <property type="match status" value="1"/>
</dbReference>
<evidence type="ECO:0000256" key="3">
    <source>
        <dbReference type="ARBA" id="ARBA00022737"/>
    </source>
</evidence>
<keyword evidence="15" id="KW-1185">Reference proteome</keyword>
<dbReference type="Proteomes" id="UP000008744">
    <property type="component" value="Unassembled WGS sequence"/>
</dbReference>
<dbReference type="InterPro" id="IPR036236">
    <property type="entry name" value="Znf_C2H2_sf"/>
</dbReference>
<dbReference type="SMR" id="B4GTY9"/>
<dbReference type="SUPFAM" id="SSF57667">
    <property type="entry name" value="beta-beta-alpha zinc fingers"/>
    <property type="match status" value="2"/>
</dbReference>
<organism evidence="15">
    <name type="scientific">Drosophila persimilis</name>
    <name type="common">Fruit fly</name>
    <dbReference type="NCBI Taxonomy" id="7234"/>
    <lineage>
        <taxon>Eukaryota</taxon>
        <taxon>Metazoa</taxon>
        <taxon>Ecdysozoa</taxon>
        <taxon>Arthropoda</taxon>
        <taxon>Hexapoda</taxon>
        <taxon>Insecta</taxon>
        <taxon>Pterygota</taxon>
        <taxon>Neoptera</taxon>
        <taxon>Endopterygota</taxon>
        <taxon>Diptera</taxon>
        <taxon>Brachycera</taxon>
        <taxon>Muscomorpha</taxon>
        <taxon>Ephydroidea</taxon>
        <taxon>Drosophilidae</taxon>
        <taxon>Drosophila</taxon>
        <taxon>Sophophora</taxon>
    </lineage>
</organism>
<accession>B4GTY9</accession>
<dbReference type="InterPro" id="IPR013087">
    <property type="entry name" value="Znf_C2H2_type"/>
</dbReference>
<keyword evidence="4 9" id="KW-0863">Zinc-finger</keyword>
<dbReference type="AlphaFoldDB" id="B4GTY9"/>
<dbReference type="OMA" id="CPTEFRS"/>
<comment type="similarity">
    <text evidence="8">Belongs to the snail C2H2-type zinc-finger protein family.</text>
</comment>
<dbReference type="GO" id="GO:0000978">
    <property type="term" value="F:RNA polymerase II cis-regulatory region sequence-specific DNA binding"/>
    <property type="evidence" value="ECO:0007669"/>
    <property type="project" value="TreeGrafter"/>
</dbReference>
<evidence type="ECO:0000256" key="1">
    <source>
        <dbReference type="ARBA" id="ARBA00004123"/>
    </source>
</evidence>
<feature type="region of interest" description="Disordered" evidence="11">
    <location>
        <begin position="236"/>
        <end position="257"/>
    </location>
</feature>
<dbReference type="SMART" id="SM00355">
    <property type="entry name" value="ZnF_C2H2"/>
    <property type="match status" value="4"/>
</dbReference>
<comment type="subcellular location">
    <subcellularLocation>
        <location evidence="1">Nucleus</location>
    </subcellularLocation>
</comment>
<dbReference type="PROSITE" id="PS50157">
    <property type="entry name" value="ZINC_FINGER_C2H2_2"/>
    <property type="match status" value="4"/>
</dbReference>
<dbReference type="PANTHER" id="PTHR24388">
    <property type="entry name" value="ZINC FINGER PROTEIN"/>
    <property type="match status" value="1"/>
</dbReference>
<name>B4GTY9_DROPE</name>
<sequence length="551" mass="60042">MICRLCLNTLDEQNAVLLFGGTVPPDAPPDSDTNNKPVPESYLVQLISIHLYLCLSRDDAISTCICTDCCGQLESFHNFWKLVELKQTTLCSPFLEIDCDVNWSEEGDVVDVDVDVDEASPCQLLKEEPEYAESKTVAAAATALAVNKFPCMFCEKSFKMRRYLEEHVATHTGDRPIACPYCEMAFRCRSNMYTHVKSKHTTQWLKAREERDAAKSQNQVQTQPDVSSELAVIKEEPPPAPTVSLPSPPPPPPPLPLSAIKSDSIEAINLTMAKTSPSTIRSRTTRVQPPQDPVPQEVPATAMGMSMSRTTAAAVPVHHEHHHNKRLKENELMLANYNAVAAAVVAAASFSDRTATGPADSLQQRLCASLLLQQQQDLLTAMTAAAASTSAATTITTGAGGGLSHPYSSVAGMLDKRRHRMEDSAPLPATGTPIICPSCGELPGQNHRCLTKPKYACEVCGKCFKMKRYLEEHFATHTGVKLHTCSFCPTEFRSKSNMYHHTKRKHKVEWERSRATRTAAAAKTVQTGAAGAVQEAAATTSVAAYVDAGHP</sequence>
<evidence type="ECO:0000256" key="4">
    <source>
        <dbReference type="ARBA" id="ARBA00022771"/>
    </source>
</evidence>
<dbReference type="HOGENOM" id="CLU_460251_0_0_1"/>
<keyword evidence="3" id="KW-0677">Repeat</keyword>
<evidence type="ECO:0000259" key="12">
    <source>
        <dbReference type="PROSITE" id="PS50157"/>
    </source>
</evidence>
<feature type="binding site" evidence="10">
    <location>
        <position position="6"/>
    </location>
    <ligand>
        <name>Zn(2+)</name>
        <dbReference type="ChEBI" id="CHEBI:29105"/>
    </ligand>
</feature>
<evidence type="ECO:0000256" key="11">
    <source>
        <dbReference type="SAM" id="MobiDB-lite"/>
    </source>
</evidence>
<evidence type="ECO:0000256" key="5">
    <source>
        <dbReference type="ARBA" id="ARBA00022833"/>
    </source>
</evidence>
<feature type="domain" description="C2H2-type" evidence="12">
    <location>
        <begin position="455"/>
        <end position="482"/>
    </location>
</feature>
<keyword evidence="5 10" id="KW-0862">Zinc</keyword>
<evidence type="ECO:0000313" key="14">
    <source>
        <dbReference type="EMBL" id="EDW26009.1"/>
    </source>
</evidence>
<evidence type="ECO:0000256" key="10">
    <source>
        <dbReference type="PROSITE-ProRule" id="PRU01263"/>
    </source>
</evidence>
<evidence type="ECO:0000256" key="9">
    <source>
        <dbReference type="PROSITE-ProRule" id="PRU00042"/>
    </source>
</evidence>
<feature type="domain" description="ZAD" evidence="13">
    <location>
        <begin position="1"/>
        <end position="93"/>
    </location>
</feature>
<feature type="binding site" evidence="10">
    <location>
        <position position="3"/>
    </location>
    <ligand>
        <name>Zn(2+)</name>
        <dbReference type="ChEBI" id="CHEBI:29105"/>
    </ligand>
</feature>
<dbReference type="FunFam" id="3.30.160.60:FF:000145">
    <property type="entry name" value="Zinc finger protein 574"/>
    <property type="match status" value="1"/>
</dbReference>
<dbReference type="Pfam" id="PF00096">
    <property type="entry name" value="zf-C2H2"/>
    <property type="match status" value="1"/>
</dbReference>
<dbReference type="GO" id="GO:0005634">
    <property type="term" value="C:nucleus"/>
    <property type="evidence" value="ECO:0007669"/>
    <property type="project" value="UniProtKB-SubCell"/>
</dbReference>
<evidence type="ECO:0000259" key="13">
    <source>
        <dbReference type="PROSITE" id="PS51915"/>
    </source>
</evidence>
<dbReference type="Pfam" id="PF07776">
    <property type="entry name" value="zf-AD"/>
    <property type="match status" value="1"/>
</dbReference>
<feature type="compositionally biased region" description="Polar residues" evidence="11">
    <location>
        <begin position="215"/>
        <end position="226"/>
    </location>
</feature>
<gene>
    <name evidence="14" type="primary">Dper\GL14180</name>
    <name evidence="14" type="ORF">Dper_GL14180</name>
</gene>
<dbReference type="GO" id="GO:0000981">
    <property type="term" value="F:DNA-binding transcription factor activity, RNA polymerase II-specific"/>
    <property type="evidence" value="ECO:0007669"/>
    <property type="project" value="TreeGrafter"/>
</dbReference>
<feature type="region of interest" description="Disordered" evidence="11">
    <location>
        <begin position="209"/>
        <end position="228"/>
    </location>
</feature>
<dbReference type="eggNOG" id="KOG1721">
    <property type="taxonomic scope" value="Eukaryota"/>
</dbReference>
<feature type="region of interest" description="Disordered" evidence="11">
    <location>
        <begin position="276"/>
        <end position="295"/>
    </location>
</feature>
<dbReference type="EMBL" id="CH479190">
    <property type="protein sequence ID" value="EDW26009.1"/>
    <property type="molecule type" value="Genomic_DNA"/>
</dbReference>
<dbReference type="Gene3D" id="3.30.160.60">
    <property type="entry name" value="Classic Zinc Finger"/>
    <property type="match status" value="3"/>
</dbReference>
<feature type="binding site" evidence="10">
    <location>
        <position position="66"/>
    </location>
    <ligand>
        <name>Zn(2+)</name>
        <dbReference type="ChEBI" id="CHEBI:29105"/>
    </ligand>
</feature>
<evidence type="ECO:0000256" key="2">
    <source>
        <dbReference type="ARBA" id="ARBA00022723"/>
    </source>
</evidence>
<dbReference type="PANTHER" id="PTHR24388:SF54">
    <property type="entry name" value="PROTEIN ESCARGOT"/>
    <property type="match status" value="1"/>
</dbReference>
<protein>
    <submittedName>
        <fullName evidence="14">GL14180</fullName>
    </submittedName>
</protein>
<dbReference type="PROSITE" id="PS00028">
    <property type="entry name" value="ZINC_FINGER_C2H2_1"/>
    <property type="match status" value="4"/>
</dbReference>
<dbReference type="FunFam" id="3.40.1800.20:FF:000002">
    <property type="entry name" value="Weckle, isoform B"/>
    <property type="match status" value="1"/>
</dbReference>
<proteinExistence type="inferred from homology"/>
<evidence type="ECO:0000313" key="15">
    <source>
        <dbReference type="Proteomes" id="UP000008744"/>
    </source>
</evidence>
<keyword evidence="7" id="KW-0539">Nucleus</keyword>
<dbReference type="Gene3D" id="3.40.1800.20">
    <property type="match status" value="1"/>
</dbReference>
<dbReference type="InterPro" id="IPR012934">
    <property type="entry name" value="Znf_AD"/>
</dbReference>
<dbReference type="GO" id="GO:0008270">
    <property type="term" value="F:zinc ion binding"/>
    <property type="evidence" value="ECO:0007669"/>
    <property type="project" value="UniProtKB-UniRule"/>
</dbReference>
<dbReference type="InterPro" id="IPR050527">
    <property type="entry name" value="Snail/Krueppel_Znf"/>
</dbReference>
<dbReference type="PhylomeDB" id="B4GTY9"/>
<keyword evidence="6" id="KW-0238">DNA-binding</keyword>
<feature type="domain" description="C2H2-type" evidence="12">
    <location>
        <begin position="149"/>
        <end position="176"/>
    </location>
</feature>